<keyword evidence="2 3" id="KW-0378">Hydrolase</keyword>
<evidence type="ECO:0000259" key="4">
    <source>
        <dbReference type="Pfam" id="PF00135"/>
    </source>
</evidence>
<dbReference type="EC" id="3.1.1.-" evidence="3"/>
<evidence type="ECO:0000313" key="5">
    <source>
        <dbReference type="EMBL" id="KAK4139707.1"/>
    </source>
</evidence>
<keyword evidence="3" id="KW-0732">Signal</keyword>
<feature type="signal peptide" evidence="3">
    <location>
        <begin position="1"/>
        <end position="23"/>
    </location>
</feature>
<dbReference type="InterPro" id="IPR019819">
    <property type="entry name" value="Carboxylesterase_B_CS"/>
</dbReference>
<dbReference type="Gene3D" id="3.40.50.1820">
    <property type="entry name" value="alpha/beta hydrolase"/>
    <property type="match status" value="1"/>
</dbReference>
<sequence>MVPWLTSLLLAAGSGWFASTVGALPAHRQVAASVPIVNVRNGSYAGVHSPEYDQDFFLGIPYARKAPRFTVSQHLNSSWDDVRDATAYPPHCVGYGGDEVGYEISEDCLYLNVIRPAGIEDTAGLPVAVWIHGGGLYMGGSGDKRYNLSFIVQNSVNQDTPMIGVSLNYRLSAFGFPSGKQALDAGITNLGFRDQRLALQWVNENIASFGGAPDKVTIWGESSGAESVNAQTLAYGGRDDGLFRGVIAESGYGGYIGRFPGGLNATNLMQDTYDTLVQNTTCAETVGTPESLDCLRTLPLEDLHNALNGTAANPWGPVLDGDFIADYPSKQLSEGRFPKVSVLIGCNSEEGASFGTGRGPNGGGVNTDDEMRNAIASIVGLEVEKTAGKSLEQVVDELMYLYPNIQAVGVPGLDKWPIIQPGDMVAESMGLQYRRTAALFGDFIMQYSRRRASLAFAAQNLRSWSYRFDVVLPRIPGYAGATHFQEVAFVFDNIRGDGYEENPFANNTEVLTSLAKSMSTAWVNFITGQDPNGPKGLGLPGLETWPSYNTSAGGGVGENIVWTDKDSYIEVDSWRAEGINYFIQNSLTVFGI</sequence>
<dbReference type="SUPFAM" id="SSF53474">
    <property type="entry name" value="alpha/beta-Hydrolases"/>
    <property type="match status" value="1"/>
</dbReference>
<protein>
    <recommendedName>
        <fullName evidence="3">Carboxylic ester hydrolase</fullName>
        <ecNumber evidence="3">3.1.1.-</ecNumber>
    </recommendedName>
</protein>
<evidence type="ECO:0000256" key="2">
    <source>
        <dbReference type="ARBA" id="ARBA00022801"/>
    </source>
</evidence>
<accession>A0AAN6UV07</accession>
<dbReference type="EMBL" id="MU853652">
    <property type="protein sequence ID" value="KAK4139707.1"/>
    <property type="molecule type" value="Genomic_DNA"/>
</dbReference>
<evidence type="ECO:0000256" key="1">
    <source>
        <dbReference type="ARBA" id="ARBA00005964"/>
    </source>
</evidence>
<evidence type="ECO:0000313" key="6">
    <source>
        <dbReference type="Proteomes" id="UP001302676"/>
    </source>
</evidence>
<comment type="similarity">
    <text evidence="1 3">Belongs to the type-B carboxylesterase/lipase family.</text>
</comment>
<organism evidence="5 6">
    <name type="scientific">Dichotomopilus funicola</name>
    <dbReference type="NCBI Taxonomy" id="1934379"/>
    <lineage>
        <taxon>Eukaryota</taxon>
        <taxon>Fungi</taxon>
        <taxon>Dikarya</taxon>
        <taxon>Ascomycota</taxon>
        <taxon>Pezizomycotina</taxon>
        <taxon>Sordariomycetes</taxon>
        <taxon>Sordariomycetidae</taxon>
        <taxon>Sordariales</taxon>
        <taxon>Chaetomiaceae</taxon>
        <taxon>Dichotomopilus</taxon>
    </lineage>
</organism>
<dbReference type="PANTHER" id="PTHR11559">
    <property type="entry name" value="CARBOXYLESTERASE"/>
    <property type="match status" value="1"/>
</dbReference>
<reference evidence="5" key="1">
    <citation type="journal article" date="2023" name="Mol. Phylogenet. Evol.">
        <title>Genome-scale phylogeny and comparative genomics of the fungal order Sordariales.</title>
        <authorList>
            <person name="Hensen N."/>
            <person name="Bonometti L."/>
            <person name="Westerberg I."/>
            <person name="Brannstrom I.O."/>
            <person name="Guillou S."/>
            <person name="Cros-Aarteil S."/>
            <person name="Calhoun S."/>
            <person name="Haridas S."/>
            <person name="Kuo A."/>
            <person name="Mondo S."/>
            <person name="Pangilinan J."/>
            <person name="Riley R."/>
            <person name="LaButti K."/>
            <person name="Andreopoulos B."/>
            <person name="Lipzen A."/>
            <person name="Chen C."/>
            <person name="Yan M."/>
            <person name="Daum C."/>
            <person name="Ng V."/>
            <person name="Clum A."/>
            <person name="Steindorff A."/>
            <person name="Ohm R.A."/>
            <person name="Martin F."/>
            <person name="Silar P."/>
            <person name="Natvig D.O."/>
            <person name="Lalanne C."/>
            <person name="Gautier V."/>
            <person name="Ament-Velasquez S.L."/>
            <person name="Kruys A."/>
            <person name="Hutchinson M.I."/>
            <person name="Powell A.J."/>
            <person name="Barry K."/>
            <person name="Miller A.N."/>
            <person name="Grigoriev I.V."/>
            <person name="Debuchy R."/>
            <person name="Gladieux P."/>
            <person name="Hiltunen Thoren M."/>
            <person name="Johannesson H."/>
        </authorList>
    </citation>
    <scope>NUCLEOTIDE SEQUENCE</scope>
    <source>
        <strain evidence="5">CBS 141.50</strain>
    </source>
</reference>
<dbReference type="Proteomes" id="UP001302676">
    <property type="component" value="Unassembled WGS sequence"/>
</dbReference>
<dbReference type="PROSITE" id="PS00941">
    <property type="entry name" value="CARBOXYLESTERASE_B_2"/>
    <property type="match status" value="1"/>
</dbReference>
<feature type="domain" description="Carboxylesterase type B" evidence="4">
    <location>
        <begin position="35"/>
        <end position="551"/>
    </location>
</feature>
<proteinExistence type="inferred from homology"/>
<reference evidence="5" key="2">
    <citation type="submission" date="2023-05" db="EMBL/GenBank/DDBJ databases">
        <authorList>
            <consortium name="Lawrence Berkeley National Laboratory"/>
            <person name="Steindorff A."/>
            <person name="Hensen N."/>
            <person name="Bonometti L."/>
            <person name="Westerberg I."/>
            <person name="Brannstrom I.O."/>
            <person name="Guillou S."/>
            <person name="Cros-Aarteil S."/>
            <person name="Calhoun S."/>
            <person name="Haridas S."/>
            <person name="Kuo A."/>
            <person name="Mondo S."/>
            <person name="Pangilinan J."/>
            <person name="Riley R."/>
            <person name="Labutti K."/>
            <person name="Andreopoulos B."/>
            <person name="Lipzen A."/>
            <person name="Chen C."/>
            <person name="Yanf M."/>
            <person name="Daum C."/>
            <person name="Ng V."/>
            <person name="Clum A."/>
            <person name="Ohm R."/>
            <person name="Martin F."/>
            <person name="Silar P."/>
            <person name="Natvig D."/>
            <person name="Lalanne C."/>
            <person name="Gautier V."/>
            <person name="Ament-Velasquez S.L."/>
            <person name="Kruys A."/>
            <person name="Hutchinson M.I."/>
            <person name="Powell A.J."/>
            <person name="Barry K."/>
            <person name="Miller A.N."/>
            <person name="Grigoriev I.V."/>
            <person name="Debuchy R."/>
            <person name="Gladieux P."/>
            <person name="Thoren M.H."/>
            <person name="Johannesson H."/>
        </authorList>
    </citation>
    <scope>NUCLEOTIDE SEQUENCE</scope>
    <source>
        <strain evidence="5">CBS 141.50</strain>
    </source>
</reference>
<dbReference type="Pfam" id="PF00135">
    <property type="entry name" value="COesterase"/>
    <property type="match status" value="1"/>
</dbReference>
<evidence type="ECO:0000256" key="3">
    <source>
        <dbReference type="RuleBase" id="RU361235"/>
    </source>
</evidence>
<dbReference type="RefSeq" id="XP_062633078.1">
    <property type="nucleotide sequence ID" value="XM_062778555.1"/>
</dbReference>
<comment type="caution">
    <text evidence="5">The sequence shown here is derived from an EMBL/GenBank/DDBJ whole genome shotgun (WGS) entry which is preliminary data.</text>
</comment>
<dbReference type="InterPro" id="IPR050309">
    <property type="entry name" value="Type-B_Carboxylest/Lipase"/>
</dbReference>
<dbReference type="GO" id="GO:0016787">
    <property type="term" value="F:hydrolase activity"/>
    <property type="evidence" value="ECO:0007669"/>
    <property type="project" value="UniProtKB-KW"/>
</dbReference>
<dbReference type="GeneID" id="87815168"/>
<name>A0AAN6UV07_9PEZI</name>
<feature type="chain" id="PRO_5042671892" description="Carboxylic ester hydrolase" evidence="3">
    <location>
        <begin position="24"/>
        <end position="592"/>
    </location>
</feature>
<dbReference type="AlphaFoldDB" id="A0AAN6UV07"/>
<dbReference type="InterPro" id="IPR029058">
    <property type="entry name" value="AB_hydrolase_fold"/>
</dbReference>
<gene>
    <name evidence="5" type="ORF">C8A04DRAFT_15617</name>
</gene>
<dbReference type="InterPro" id="IPR002018">
    <property type="entry name" value="CarbesteraseB"/>
</dbReference>
<dbReference type="PROSITE" id="PS00122">
    <property type="entry name" value="CARBOXYLESTERASE_B_1"/>
    <property type="match status" value="1"/>
</dbReference>
<keyword evidence="6" id="KW-1185">Reference proteome</keyword>
<dbReference type="InterPro" id="IPR019826">
    <property type="entry name" value="Carboxylesterase_B_AS"/>
</dbReference>